<dbReference type="PANTHER" id="PTHR35864:SF1">
    <property type="entry name" value="ZINC METALLOPROTEASE YWHC-RELATED"/>
    <property type="match status" value="1"/>
</dbReference>
<keyword evidence="11" id="KW-0482">Metalloprotease</keyword>
<keyword evidence="12 13" id="KW-0472">Membrane</keyword>
<reference evidence="15 16" key="1">
    <citation type="journal article" date="2020" name="ISME J.">
        <title>Comparative genomics reveals insights into cyanobacterial evolution and habitat adaptation.</title>
        <authorList>
            <person name="Chen M.Y."/>
            <person name="Teng W.K."/>
            <person name="Zhao L."/>
            <person name="Hu C.X."/>
            <person name="Zhou Y.K."/>
            <person name="Han B.P."/>
            <person name="Song L.R."/>
            <person name="Shu W.S."/>
        </authorList>
    </citation>
    <scope>NUCLEOTIDE SEQUENCE [LARGE SCALE GENOMIC DNA]</scope>
    <source>
        <strain evidence="15 16">FACHB-288</strain>
    </source>
</reference>
<keyword evidence="16" id="KW-1185">Reference proteome</keyword>
<evidence type="ECO:0000256" key="7">
    <source>
        <dbReference type="ARBA" id="ARBA00022723"/>
    </source>
</evidence>
<evidence type="ECO:0000256" key="10">
    <source>
        <dbReference type="ARBA" id="ARBA00022989"/>
    </source>
</evidence>
<comment type="cofactor">
    <cofactor evidence="1">
        <name>Zn(2+)</name>
        <dbReference type="ChEBI" id="CHEBI:29105"/>
    </cofactor>
</comment>
<evidence type="ECO:0000256" key="11">
    <source>
        <dbReference type="ARBA" id="ARBA00023049"/>
    </source>
</evidence>
<organism evidence="15 16">
    <name type="scientific">Calothrix parietina FACHB-288</name>
    <dbReference type="NCBI Taxonomy" id="2692896"/>
    <lineage>
        <taxon>Bacteria</taxon>
        <taxon>Bacillati</taxon>
        <taxon>Cyanobacteriota</taxon>
        <taxon>Cyanophyceae</taxon>
        <taxon>Nostocales</taxon>
        <taxon>Calotrichaceae</taxon>
        <taxon>Calothrix</taxon>
    </lineage>
</organism>
<evidence type="ECO:0000256" key="8">
    <source>
        <dbReference type="ARBA" id="ARBA00022801"/>
    </source>
</evidence>
<keyword evidence="10 13" id="KW-1133">Transmembrane helix</keyword>
<feature type="transmembrane region" description="Helical" evidence="13">
    <location>
        <begin position="12"/>
        <end position="34"/>
    </location>
</feature>
<feature type="transmembrane region" description="Helical" evidence="13">
    <location>
        <begin position="87"/>
        <end position="113"/>
    </location>
</feature>
<evidence type="ECO:0000256" key="2">
    <source>
        <dbReference type="ARBA" id="ARBA00004651"/>
    </source>
</evidence>
<dbReference type="EMBL" id="JACJQH010000104">
    <property type="protein sequence ID" value="MBD2200704.1"/>
    <property type="molecule type" value="Genomic_DNA"/>
</dbReference>
<dbReference type="Pfam" id="PF02163">
    <property type="entry name" value="Peptidase_M50"/>
    <property type="match status" value="2"/>
</dbReference>
<comment type="subcellular location">
    <subcellularLocation>
        <location evidence="2">Cell membrane</location>
        <topology evidence="2">Multi-pass membrane protein</topology>
    </subcellularLocation>
</comment>
<dbReference type="GO" id="GO:0006508">
    <property type="term" value="P:proteolysis"/>
    <property type="evidence" value="ECO:0007669"/>
    <property type="project" value="UniProtKB-KW"/>
</dbReference>
<feature type="transmembrane region" description="Helical" evidence="13">
    <location>
        <begin position="125"/>
        <end position="146"/>
    </location>
</feature>
<name>A0ABR8ALL6_9CYAN</name>
<evidence type="ECO:0000313" key="16">
    <source>
        <dbReference type="Proteomes" id="UP000658514"/>
    </source>
</evidence>
<evidence type="ECO:0000256" key="4">
    <source>
        <dbReference type="ARBA" id="ARBA00022475"/>
    </source>
</evidence>
<evidence type="ECO:0000256" key="12">
    <source>
        <dbReference type="ARBA" id="ARBA00023136"/>
    </source>
</evidence>
<evidence type="ECO:0000256" key="6">
    <source>
        <dbReference type="ARBA" id="ARBA00022692"/>
    </source>
</evidence>
<keyword evidence="7" id="KW-0479">Metal-binding</keyword>
<keyword evidence="8" id="KW-0378">Hydrolase</keyword>
<evidence type="ECO:0000256" key="9">
    <source>
        <dbReference type="ARBA" id="ARBA00022833"/>
    </source>
</evidence>
<evidence type="ECO:0000256" key="13">
    <source>
        <dbReference type="SAM" id="Phobius"/>
    </source>
</evidence>
<dbReference type="Proteomes" id="UP000658514">
    <property type="component" value="Unassembled WGS sequence"/>
</dbReference>
<feature type="domain" description="Peptidase M50" evidence="14">
    <location>
        <begin position="17"/>
        <end position="113"/>
    </location>
</feature>
<dbReference type="InterPro" id="IPR044537">
    <property type="entry name" value="Rip2-like"/>
</dbReference>
<feature type="domain" description="Peptidase M50" evidence="14">
    <location>
        <begin position="122"/>
        <end position="160"/>
    </location>
</feature>
<gene>
    <name evidence="15" type="ORF">H6G24_35560</name>
</gene>
<dbReference type="InterPro" id="IPR008915">
    <property type="entry name" value="Peptidase_M50"/>
</dbReference>
<evidence type="ECO:0000259" key="14">
    <source>
        <dbReference type="Pfam" id="PF02163"/>
    </source>
</evidence>
<evidence type="ECO:0000256" key="3">
    <source>
        <dbReference type="ARBA" id="ARBA00007931"/>
    </source>
</evidence>
<accession>A0ABR8ALL6</accession>
<feature type="transmembrane region" description="Helical" evidence="13">
    <location>
        <begin position="54"/>
        <end position="75"/>
    </location>
</feature>
<evidence type="ECO:0000313" key="15">
    <source>
        <dbReference type="EMBL" id="MBD2200704.1"/>
    </source>
</evidence>
<keyword evidence="9" id="KW-0862">Zinc</keyword>
<feature type="transmembrane region" description="Helical" evidence="13">
    <location>
        <begin position="167"/>
        <end position="188"/>
    </location>
</feature>
<dbReference type="GO" id="GO:0008233">
    <property type="term" value="F:peptidase activity"/>
    <property type="evidence" value="ECO:0007669"/>
    <property type="project" value="UniProtKB-KW"/>
</dbReference>
<comment type="caution">
    <text evidence="15">The sequence shown here is derived from an EMBL/GenBank/DDBJ whole genome shotgun (WGS) entry which is preliminary data.</text>
</comment>
<evidence type="ECO:0000256" key="5">
    <source>
        <dbReference type="ARBA" id="ARBA00022670"/>
    </source>
</evidence>
<comment type="similarity">
    <text evidence="3">Belongs to the peptidase M50B family.</text>
</comment>
<keyword evidence="6 13" id="KW-0812">Transmembrane</keyword>
<sequence>MLIQMLSEDPIRYLRIVAIVIISVTLHELAHGFAALSQGDDTPRKTGHMTLNPIVHMGWESIIFLAIGGITWGQMPVNPRKFRSAKWGNILVSAAGPLSNLALGILSIVLLIIATRFDILSLEFFYLAAQINLALCLFNLLPIPPLDGFNVFREFIPQLKVLDDYRVGMFAMMVLFLAPGLSSGLYVVSDLFIRLFIGID</sequence>
<protein>
    <submittedName>
        <fullName evidence="15">Site-2 protease family protein</fullName>
    </submittedName>
</protein>
<dbReference type="PANTHER" id="PTHR35864">
    <property type="entry name" value="ZINC METALLOPROTEASE MJ0611-RELATED"/>
    <property type="match status" value="1"/>
</dbReference>
<dbReference type="RefSeq" id="WP_190551862.1">
    <property type="nucleotide sequence ID" value="NZ_CAWPNO010000007.1"/>
</dbReference>
<keyword evidence="4" id="KW-1003">Cell membrane</keyword>
<evidence type="ECO:0000256" key="1">
    <source>
        <dbReference type="ARBA" id="ARBA00001947"/>
    </source>
</evidence>
<dbReference type="CDD" id="cd06158">
    <property type="entry name" value="S2P-M50_like_1"/>
    <property type="match status" value="1"/>
</dbReference>
<proteinExistence type="inferred from homology"/>
<dbReference type="InterPro" id="IPR052348">
    <property type="entry name" value="Metallopeptidase_M50B"/>
</dbReference>
<keyword evidence="5 15" id="KW-0645">Protease</keyword>